<feature type="transmembrane region" description="Helical" evidence="1">
    <location>
        <begin position="6"/>
        <end position="23"/>
    </location>
</feature>
<dbReference type="RefSeq" id="WP_341672830.1">
    <property type="nucleotide sequence ID" value="NZ_JBBYHV010000001.1"/>
</dbReference>
<dbReference type="EMBL" id="JBBYHV010000001">
    <property type="protein sequence ID" value="MEL1250308.1"/>
    <property type="molecule type" value="Genomic_DNA"/>
</dbReference>
<accession>A0ABU9ID11</accession>
<organism evidence="2 3">
    <name type="scientific">Aurantiacibacter gilvus</name>
    <dbReference type="NCBI Taxonomy" id="3139141"/>
    <lineage>
        <taxon>Bacteria</taxon>
        <taxon>Pseudomonadati</taxon>
        <taxon>Pseudomonadota</taxon>
        <taxon>Alphaproteobacteria</taxon>
        <taxon>Sphingomonadales</taxon>
        <taxon>Erythrobacteraceae</taxon>
        <taxon>Aurantiacibacter</taxon>
    </lineage>
</organism>
<evidence type="ECO:0000313" key="2">
    <source>
        <dbReference type="EMBL" id="MEL1250308.1"/>
    </source>
</evidence>
<protein>
    <submittedName>
        <fullName evidence="2">Uncharacterized protein</fullName>
    </submittedName>
</protein>
<sequence length="55" mass="5981">MSGGGIVSIVAMLGWLVLAFASYRSYQVDTSTTIRIALIWGCIFLGVAFLFSVFM</sequence>
<keyword evidence="1" id="KW-0812">Transmembrane</keyword>
<feature type="transmembrane region" description="Helical" evidence="1">
    <location>
        <begin position="35"/>
        <end position="54"/>
    </location>
</feature>
<comment type="caution">
    <text evidence="2">The sequence shown here is derived from an EMBL/GenBank/DDBJ whole genome shotgun (WGS) entry which is preliminary data.</text>
</comment>
<gene>
    <name evidence="2" type="ORF">AAEO60_06455</name>
</gene>
<dbReference type="Proteomes" id="UP001497045">
    <property type="component" value="Unassembled WGS sequence"/>
</dbReference>
<proteinExistence type="predicted"/>
<keyword evidence="1" id="KW-1133">Transmembrane helix</keyword>
<evidence type="ECO:0000256" key="1">
    <source>
        <dbReference type="SAM" id="Phobius"/>
    </source>
</evidence>
<name>A0ABU9ID11_9SPHN</name>
<evidence type="ECO:0000313" key="3">
    <source>
        <dbReference type="Proteomes" id="UP001497045"/>
    </source>
</evidence>
<keyword evidence="1" id="KW-0472">Membrane</keyword>
<reference evidence="2 3" key="1">
    <citation type="submission" date="2024-04" db="EMBL/GenBank/DDBJ databases">
        <title>Aurantiacibacter sp. DGU6 16S ribosomal RNA gene Genome sequencing and assembly.</title>
        <authorList>
            <person name="Park S."/>
        </authorList>
    </citation>
    <scope>NUCLEOTIDE SEQUENCE [LARGE SCALE GENOMIC DNA]</scope>
    <source>
        <strain evidence="2 3">DGU6</strain>
    </source>
</reference>
<keyword evidence="3" id="KW-1185">Reference proteome</keyword>